<sequence length="62" mass="6927">MAVGTDPDRSPVMTVFRITSVRRIARMVHTRTHLTPQERHNLQMSQTPLAVISASLGAHSDF</sequence>
<organism evidence="1 2">
    <name type="scientific">Mycolicibacterium llatzerense</name>
    <dbReference type="NCBI Taxonomy" id="280871"/>
    <lineage>
        <taxon>Bacteria</taxon>
        <taxon>Bacillati</taxon>
        <taxon>Actinomycetota</taxon>
        <taxon>Actinomycetes</taxon>
        <taxon>Mycobacteriales</taxon>
        <taxon>Mycobacteriaceae</taxon>
        <taxon>Mycolicibacterium</taxon>
    </lineage>
</organism>
<gene>
    <name evidence="1" type="ORF">TL10_00205</name>
</gene>
<reference evidence="1 2" key="1">
    <citation type="submission" date="2015-01" db="EMBL/GenBank/DDBJ databases">
        <title>Genome sequence of Mycobacterium llatzerense and Mycobacterium immunogenum recovered from brain abscess.</title>
        <authorList>
            <person name="Greninger A.L."/>
            <person name="Langelier C."/>
            <person name="Cunningham G."/>
            <person name="Chiu C.Y."/>
            <person name="Miller S."/>
        </authorList>
    </citation>
    <scope>NUCLEOTIDE SEQUENCE [LARGE SCALE GENOMIC DNA]</scope>
    <source>
        <strain evidence="1 2">CLUC14</strain>
    </source>
</reference>
<keyword evidence="2" id="KW-1185">Reference proteome</keyword>
<proteinExistence type="predicted"/>
<name>A0A0D1LD85_9MYCO</name>
<comment type="caution">
    <text evidence="1">The sequence shown here is derived from an EMBL/GenBank/DDBJ whole genome shotgun (WGS) entry which is preliminary data.</text>
</comment>
<dbReference type="PATRIC" id="fig|280871.6.peg.41"/>
<dbReference type="EMBL" id="JXST01000001">
    <property type="protein sequence ID" value="KIU18720.1"/>
    <property type="molecule type" value="Genomic_DNA"/>
</dbReference>
<dbReference type="AlphaFoldDB" id="A0A0D1LD85"/>
<accession>A0A0D1LD85</accession>
<evidence type="ECO:0000313" key="2">
    <source>
        <dbReference type="Proteomes" id="UP000032221"/>
    </source>
</evidence>
<protein>
    <submittedName>
        <fullName evidence="1">Uncharacterized protein</fullName>
    </submittedName>
</protein>
<dbReference type="Proteomes" id="UP000032221">
    <property type="component" value="Unassembled WGS sequence"/>
</dbReference>
<evidence type="ECO:0000313" key="1">
    <source>
        <dbReference type="EMBL" id="KIU18720.1"/>
    </source>
</evidence>